<evidence type="ECO:0000256" key="1">
    <source>
        <dbReference type="SAM" id="Phobius"/>
    </source>
</evidence>
<keyword evidence="1" id="KW-1133">Transmembrane helix</keyword>
<name>A0ABW5TPF5_9SPHI</name>
<keyword evidence="1" id="KW-0472">Membrane</keyword>
<feature type="transmembrane region" description="Helical" evidence="1">
    <location>
        <begin position="12"/>
        <end position="38"/>
    </location>
</feature>
<dbReference type="PANTHER" id="PTHR30092:SF0">
    <property type="entry name" value="INNER MEMBRANE PROTEIN CRED"/>
    <property type="match status" value="1"/>
</dbReference>
<dbReference type="RefSeq" id="WP_379041305.1">
    <property type="nucleotide sequence ID" value="NZ_JBHSKW010000009.1"/>
</dbReference>
<dbReference type="PIRSF" id="PIRSF004548">
    <property type="entry name" value="CreD"/>
    <property type="match status" value="1"/>
</dbReference>
<feature type="transmembrane region" description="Helical" evidence="1">
    <location>
        <begin position="354"/>
        <end position="375"/>
    </location>
</feature>
<sequence length="463" mass="52195">MKIELNSESGNWFGGSVILKLALIGFLTLILLIPNFWIQDLISERQERQTEINKEIANDWSGKQLIEGPVLVIPYKKTIVEIANDKSKTATVKEVIATIHILPENLNMDAEVKPTKLHRGIFESVVYTSKITVNGSFSELELKKSGINPEKILWDKAKVFIGISDLKGLKNNPQVKIGGNTYEVEPDFITEDLFDNNLSISPDLSKLKSSKLDFSLVLDLKGSEELNFLHIGKNTKIKLTGNWADPSFIGRYSPDNRSFKDGGFTADWNLSYFNRNYPQQWEGERRIITKGDSNNVVDVATDNIDDSIFGVKFILPVDQYQKTMRTAKYAILIIMLTFIALFFMEFIQKRKIHLLQYVLISAAMIVYYTLLLAFGEQVGFNYAYLIASVSTIVLIGSFVKSLMKAVKPALLFSTILSVIYGFIFVIIQLQDLALLSGSIALFVVVALLMFLSGKIDWNKKEVV</sequence>
<organism evidence="2 3">
    <name type="scientific">Pedobacter alpinus</name>
    <dbReference type="NCBI Taxonomy" id="1590643"/>
    <lineage>
        <taxon>Bacteria</taxon>
        <taxon>Pseudomonadati</taxon>
        <taxon>Bacteroidota</taxon>
        <taxon>Sphingobacteriia</taxon>
        <taxon>Sphingobacteriales</taxon>
        <taxon>Sphingobacteriaceae</taxon>
        <taxon>Pedobacter</taxon>
    </lineage>
</organism>
<accession>A0ABW5TPF5</accession>
<reference evidence="3" key="1">
    <citation type="journal article" date="2019" name="Int. J. Syst. Evol. Microbiol.">
        <title>The Global Catalogue of Microorganisms (GCM) 10K type strain sequencing project: providing services to taxonomists for standard genome sequencing and annotation.</title>
        <authorList>
            <consortium name="The Broad Institute Genomics Platform"/>
            <consortium name="The Broad Institute Genome Sequencing Center for Infectious Disease"/>
            <person name="Wu L."/>
            <person name="Ma J."/>
        </authorList>
    </citation>
    <scope>NUCLEOTIDE SEQUENCE [LARGE SCALE GENOMIC DNA]</scope>
    <source>
        <strain evidence="3">KCTC 42456</strain>
    </source>
</reference>
<feature type="transmembrane region" description="Helical" evidence="1">
    <location>
        <begin position="409"/>
        <end position="427"/>
    </location>
</feature>
<dbReference type="Pfam" id="PF06123">
    <property type="entry name" value="CreD"/>
    <property type="match status" value="1"/>
</dbReference>
<proteinExistence type="predicted"/>
<gene>
    <name evidence="2" type="primary">creD</name>
    <name evidence="2" type="ORF">ACFSSE_04105</name>
</gene>
<feature type="transmembrane region" description="Helical" evidence="1">
    <location>
        <begin position="381"/>
        <end position="402"/>
    </location>
</feature>
<evidence type="ECO:0000313" key="3">
    <source>
        <dbReference type="Proteomes" id="UP001597546"/>
    </source>
</evidence>
<dbReference type="PANTHER" id="PTHR30092">
    <property type="entry name" value="INNER MEMBRANE PROTEIN CRED"/>
    <property type="match status" value="1"/>
</dbReference>
<dbReference type="InterPro" id="IPR010364">
    <property type="entry name" value="Uncharacterised_IM_CreD"/>
</dbReference>
<evidence type="ECO:0000313" key="2">
    <source>
        <dbReference type="EMBL" id="MFD2730877.1"/>
    </source>
</evidence>
<protein>
    <submittedName>
        <fullName evidence="2">Cell envelope integrity protein CreD</fullName>
    </submittedName>
</protein>
<feature type="transmembrane region" description="Helical" evidence="1">
    <location>
        <begin position="433"/>
        <end position="451"/>
    </location>
</feature>
<dbReference type="EMBL" id="JBHULV010000008">
    <property type="protein sequence ID" value="MFD2730877.1"/>
    <property type="molecule type" value="Genomic_DNA"/>
</dbReference>
<keyword evidence="3" id="KW-1185">Reference proteome</keyword>
<dbReference type="Proteomes" id="UP001597546">
    <property type="component" value="Unassembled WGS sequence"/>
</dbReference>
<feature type="transmembrane region" description="Helical" evidence="1">
    <location>
        <begin position="329"/>
        <end position="347"/>
    </location>
</feature>
<keyword evidence="1" id="KW-0812">Transmembrane</keyword>
<comment type="caution">
    <text evidence="2">The sequence shown here is derived from an EMBL/GenBank/DDBJ whole genome shotgun (WGS) entry which is preliminary data.</text>
</comment>
<dbReference type="NCBIfam" id="NF008712">
    <property type="entry name" value="PRK11715.1-1"/>
    <property type="match status" value="1"/>
</dbReference>